<dbReference type="EMBL" id="JACHJT010000001">
    <property type="protein sequence ID" value="MBB4934254.1"/>
    <property type="molecule type" value="Genomic_DNA"/>
</dbReference>
<dbReference type="AlphaFoldDB" id="A0A7W7RLN9"/>
<keyword evidence="2" id="KW-1185">Reference proteome</keyword>
<comment type="caution">
    <text evidence="1">The sequence shown here is derived from an EMBL/GenBank/DDBJ whole genome shotgun (WGS) entry which is preliminary data.</text>
</comment>
<proteinExistence type="predicted"/>
<evidence type="ECO:0000313" key="2">
    <source>
        <dbReference type="Proteomes" id="UP000523007"/>
    </source>
</evidence>
<name>A0A7W7RLN9_9ACTN</name>
<accession>A0A7W7RLN9</accession>
<reference evidence="1 2" key="1">
    <citation type="submission" date="2020-08" db="EMBL/GenBank/DDBJ databases">
        <title>Sequencing the genomes of 1000 actinobacteria strains.</title>
        <authorList>
            <person name="Klenk H.-P."/>
        </authorList>
    </citation>
    <scope>NUCLEOTIDE SEQUENCE [LARGE SCALE GENOMIC DNA]</scope>
    <source>
        <strain evidence="1 2">DSM 102030</strain>
    </source>
</reference>
<organism evidence="1 2">
    <name type="scientific">Lipingzhangella halophila</name>
    <dbReference type="NCBI Taxonomy" id="1783352"/>
    <lineage>
        <taxon>Bacteria</taxon>
        <taxon>Bacillati</taxon>
        <taxon>Actinomycetota</taxon>
        <taxon>Actinomycetes</taxon>
        <taxon>Streptosporangiales</taxon>
        <taxon>Nocardiopsidaceae</taxon>
        <taxon>Lipingzhangella</taxon>
    </lineage>
</organism>
<sequence length="118" mass="12939">MVVAEGDRNQWNKNAAREARQYTPRLCRVRGGGRGRFVGSAETVGFGCGDRRFMGDSGRFGKDGGGCDDGSDDEAWWAWVRARARRERAAQGLGPEITDVSTLEQLVMLFGLDNQDPG</sequence>
<protein>
    <submittedName>
        <fullName evidence="1">Uncharacterized protein</fullName>
    </submittedName>
</protein>
<evidence type="ECO:0000313" key="1">
    <source>
        <dbReference type="EMBL" id="MBB4934254.1"/>
    </source>
</evidence>
<dbReference type="Proteomes" id="UP000523007">
    <property type="component" value="Unassembled WGS sequence"/>
</dbReference>
<gene>
    <name evidence="1" type="ORF">F4561_005074</name>
</gene>